<comment type="caution">
    <text evidence="14">The sequence shown here is derived from an EMBL/GenBank/DDBJ whole genome shotgun (WGS) entry which is preliminary data.</text>
</comment>
<protein>
    <submittedName>
        <fullName evidence="14">Sensor histidine kinase</fullName>
        <ecNumber evidence="14">2.7.13.3</ecNumber>
    </submittedName>
</protein>
<evidence type="ECO:0000256" key="1">
    <source>
        <dbReference type="ARBA" id="ARBA00004651"/>
    </source>
</evidence>
<dbReference type="PANTHER" id="PTHR34220">
    <property type="entry name" value="SENSOR HISTIDINE KINASE YPDA"/>
    <property type="match status" value="1"/>
</dbReference>
<dbReference type="Proteomes" id="UP001589619">
    <property type="component" value="Unassembled WGS sequence"/>
</dbReference>
<accession>A0ABV5VZM4</accession>
<keyword evidence="4 14" id="KW-0808">Transferase</keyword>
<evidence type="ECO:0000256" key="4">
    <source>
        <dbReference type="ARBA" id="ARBA00022679"/>
    </source>
</evidence>
<keyword evidence="8" id="KW-0067">ATP-binding</keyword>
<dbReference type="InterPro" id="IPR003660">
    <property type="entry name" value="HAMP_dom"/>
</dbReference>
<evidence type="ECO:0000256" key="11">
    <source>
        <dbReference type="ARBA" id="ARBA00023136"/>
    </source>
</evidence>
<dbReference type="InterPro" id="IPR050640">
    <property type="entry name" value="Bact_2-comp_sensor_kinase"/>
</dbReference>
<dbReference type="SUPFAM" id="SSF55874">
    <property type="entry name" value="ATPase domain of HSP90 chaperone/DNA topoisomerase II/histidine kinase"/>
    <property type="match status" value="1"/>
</dbReference>
<evidence type="ECO:0000256" key="8">
    <source>
        <dbReference type="ARBA" id="ARBA00022840"/>
    </source>
</evidence>
<reference evidence="14 15" key="1">
    <citation type="submission" date="2024-09" db="EMBL/GenBank/DDBJ databases">
        <authorList>
            <person name="Sun Q."/>
            <person name="Mori K."/>
        </authorList>
    </citation>
    <scope>NUCLEOTIDE SEQUENCE [LARGE SCALE GENOMIC DNA]</scope>
    <source>
        <strain evidence="14 15">JCM 12520</strain>
    </source>
</reference>
<evidence type="ECO:0000256" key="10">
    <source>
        <dbReference type="ARBA" id="ARBA00023012"/>
    </source>
</evidence>
<dbReference type="PANTHER" id="PTHR34220:SF11">
    <property type="entry name" value="SENSOR PROTEIN KINASE HPTS"/>
    <property type="match status" value="1"/>
</dbReference>
<comment type="subcellular location">
    <subcellularLocation>
        <location evidence="1">Cell membrane</location>
        <topology evidence="1">Multi-pass membrane protein</topology>
    </subcellularLocation>
</comment>
<evidence type="ECO:0000256" key="7">
    <source>
        <dbReference type="ARBA" id="ARBA00022777"/>
    </source>
</evidence>
<keyword evidence="2" id="KW-1003">Cell membrane</keyword>
<keyword evidence="11 12" id="KW-0472">Membrane</keyword>
<keyword evidence="5 12" id="KW-0812">Transmembrane</keyword>
<keyword evidence="15" id="KW-1185">Reference proteome</keyword>
<evidence type="ECO:0000256" key="2">
    <source>
        <dbReference type="ARBA" id="ARBA00022475"/>
    </source>
</evidence>
<dbReference type="PROSITE" id="PS50885">
    <property type="entry name" value="HAMP"/>
    <property type="match status" value="1"/>
</dbReference>
<evidence type="ECO:0000256" key="3">
    <source>
        <dbReference type="ARBA" id="ARBA00022553"/>
    </source>
</evidence>
<evidence type="ECO:0000313" key="14">
    <source>
        <dbReference type="EMBL" id="MFB9753764.1"/>
    </source>
</evidence>
<evidence type="ECO:0000256" key="12">
    <source>
        <dbReference type="SAM" id="Phobius"/>
    </source>
</evidence>
<sequence length="572" mass="65433">MLGNAFFKSIRFKLMFGVLIITVPLIGLLISNNLYAIQVVRNQVTQSNMNMLSLYMGQIDASLREVDHYLYALAAMDTDLLPLDKPDTGNTDAYNIAKIALSNKMTSDVHSYKSIDSFLIYSRVNDDMIMTDNMSLTYEYRKNMEGQIKQWLKTLEEERVYSDDRWHAYRMGDDYFLYHLVKAGQVYVGAWVNVNKIMVPLNLIHLGEQGRAILIDEADNAAMTDRDFVRQHGIDIANSPKPDADGHFLVVRTASERGAFSLAAIIPDSAILEQLPFFNYIIAFICIGAVIVIPIKLLSFRKMILLPVQRIMTAMKRVNIGQWETRIEPVPSSYEFELMHGTFNTMIATIQDLKISVYEEQISKQKAELMHLQLQINPHFFMNSMNIIYNSAQVHNYAVIPEMALALVNYFRYMLFQSNKTEVMLSDEIAQIGNYLRIQEMRYEDNLTYDISVPDELMSCLVPPLLIQTFVENTIKHAVTMDEPIHLDIVASYDPERTQMMLLIKDSGKGFSDDVLRKLSAEEDLINDQAEHLGIWNAKYRLRLLHGEKAAITFANGEEWGAEIRIVLPISG</sequence>
<dbReference type="GO" id="GO:0004673">
    <property type="term" value="F:protein histidine kinase activity"/>
    <property type="evidence" value="ECO:0007669"/>
    <property type="project" value="UniProtKB-EC"/>
</dbReference>
<evidence type="ECO:0000256" key="6">
    <source>
        <dbReference type="ARBA" id="ARBA00022741"/>
    </source>
</evidence>
<dbReference type="Gene3D" id="6.10.340.10">
    <property type="match status" value="1"/>
</dbReference>
<keyword evidence="3" id="KW-0597">Phosphoprotein</keyword>
<evidence type="ECO:0000259" key="13">
    <source>
        <dbReference type="PROSITE" id="PS50885"/>
    </source>
</evidence>
<dbReference type="InterPro" id="IPR010559">
    <property type="entry name" value="Sig_transdc_His_kin_internal"/>
</dbReference>
<evidence type="ECO:0000256" key="5">
    <source>
        <dbReference type="ARBA" id="ARBA00022692"/>
    </source>
</evidence>
<name>A0ABV5VZM4_9BACL</name>
<keyword evidence="7 14" id="KW-0418">Kinase</keyword>
<proteinExistence type="predicted"/>
<keyword evidence="6" id="KW-0547">Nucleotide-binding</keyword>
<feature type="domain" description="HAMP" evidence="13">
    <location>
        <begin position="302"/>
        <end position="355"/>
    </location>
</feature>
<dbReference type="EC" id="2.7.13.3" evidence="14"/>
<dbReference type="InterPro" id="IPR036890">
    <property type="entry name" value="HATPase_C_sf"/>
</dbReference>
<dbReference type="Gene3D" id="3.30.565.10">
    <property type="entry name" value="Histidine kinase-like ATPase, C-terminal domain"/>
    <property type="match status" value="1"/>
</dbReference>
<dbReference type="RefSeq" id="WP_344914933.1">
    <property type="nucleotide sequence ID" value="NZ_BAAAYO010000014.1"/>
</dbReference>
<feature type="transmembrane region" description="Helical" evidence="12">
    <location>
        <begin position="277"/>
        <end position="298"/>
    </location>
</feature>
<keyword evidence="10" id="KW-0902">Two-component regulatory system</keyword>
<dbReference type="Pfam" id="PF06580">
    <property type="entry name" value="His_kinase"/>
    <property type="match status" value="1"/>
</dbReference>
<dbReference type="EMBL" id="JBHMAG010000013">
    <property type="protein sequence ID" value="MFB9753764.1"/>
    <property type="molecule type" value="Genomic_DNA"/>
</dbReference>
<evidence type="ECO:0000313" key="15">
    <source>
        <dbReference type="Proteomes" id="UP001589619"/>
    </source>
</evidence>
<evidence type="ECO:0000256" key="9">
    <source>
        <dbReference type="ARBA" id="ARBA00022989"/>
    </source>
</evidence>
<keyword evidence="9 12" id="KW-1133">Transmembrane helix</keyword>
<dbReference type="SUPFAM" id="SSF158472">
    <property type="entry name" value="HAMP domain-like"/>
    <property type="match status" value="1"/>
</dbReference>
<organism evidence="14 15">
    <name type="scientific">Paenibacillus hodogayensis</name>
    <dbReference type="NCBI Taxonomy" id="279208"/>
    <lineage>
        <taxon>Bacteria</taxon>
        <taxon>Bacillati</taxon>
        <taxon>Bacillota</taxon>
        <taxon>Bacilli</taxon>
        <taxon>Bacillales</taxon>
        <taxon>Paenibacillaceae</taxon>
        <taxon>Paenibacillus</taxon>
    </lineage>
</organism>
<gene>
    <name evidence="14" type="ORF">ACFFNY_19525</name>
</gene>